<evidence type="ECO:0000256" key="1">
    <source>
        <dbReference type="SAM" id="SignalP"/>
    </source>
</evidence>
<keyword evidence="4" id="KW-1185">Reference proteome</keyword>
<dbReference type="Proteomes" id="UP001219525">
    <property type="component" value="Unassembled WGS sequence"/>
</dbReference>
<evidence type="ECO:0000313" key="2">
    <source>
        <dbReference type="EMBL" id="KAJ7215995.1"/>
    </source>
</evidence>
<accession>A0AAD6VL13</accession>
<evidence type="ECO:0000313" key="3">
    <source>
        <dbReference type="EMBL" id="KAJ7215997.1"/>
    </source>
</evidence>
<organism evidence="3 4">
    <name type="scientific">Mycena pura</name>
    <dbReference type="NCBI Taxonomy" id="153505"/>
    <lineage>
        <taxon>Eukaryota</taxon>
        <taxon>Fungi</taxon>
        <taxon>Dikarya</taxon>
        <taxon>Basidiomycota</taxon>
        <taxon>Agaricomycotina</taxon>
        <taxon>Agaricomycetes</taxon>
        <taxon>Agaricomycetidae</taxon>
        <taxon>Agaricales</taxon>
        <taxon>Marasmiineae</taxon>
        <taxon>Mycenaceae</taxon>
        <taxon>Mycena</taxon>
    </lineage>
</organism>
<keyword evidence="1" id="KW-0732">Signal</keyword>
<dbReference type="EMBL" id="JARJCW010000016">
    <property type="protein sequence ID" value="KAJ7215995.1"/>
    <property type="molecule type" value="Genomic_DNA"/>
</dbReference>
<name>A0AAD6VL13_9AGAR</name>
<feature type="signal peptide" evidence="1">
    <location>
        <begin position="1"/>
        <end position="22"/>
    </location>
</feature>
<feature type="chain" id="PRO_5042441750" evidence="1">
    <location>
        <begin position="23"/>
        <end position="118"/>
    </location>
</feature>
<protein>
    <submittedName>
        <fullName evidence="3">Uncharacterized protein</fullName>
    </submittedName>
</protein>
<dbReference type="AlphaFoldDB" id="A0AAD6VL13"/>
<gene>
    <name evidence="2" type="ORF">GGX14DRAFT_442644</name>
    <name evidence="3" type="ORF">GGX14DRAFT_442646</name>
</gene>
<comment type="caution">
    <text evidence="3">The sequence shown here is derived from an EMBL/GenBank/DDBJ whole genome shotgun (WGS) entry which is preliminary data.</text>
</comment>
<dbReference type="EMBL" id="JARJCW010000016">
    <property type="protein sequence ID" value="KAJ7215997.1"/>
    <property type="molecule type" value="Genomic_DNA"/>
</dbReference>
<reference evidence="3" key="1">
    <citation type="submission" date="2023-03" db="EMBL/GenBank/DDBJ databases">
        <title>Massive genome expansion in bonnet fungi (Mycena s.s.) driven by repeated elements and novel gene families across ecological guilds.</title>
        <authorList>
            <consortium name="Lawrence Berkeley National Laboratory"/>
            <person name="Harder C.B."/>
            <person name="Miyauchi S."/>
            <person name="Viragh M."/>
            <person name="Kuo A."/>
            <person name="Thoen E."/>
            <person name="Andreopoulos B."/>
            <person name="Lu D."/>
            <person name="Skrede I."/>
            <person name="Drula E."/>
            <person name="Henrissat B."/>
            <person name="Morin E."/>
            <person name="Kohler A."/>
            <person name="Barry K."/>
            <person name="LaButti K."/>
            <person name="Morin E."/>
            <person name="Salamov A."/>
            <person name="Lipzen A."/>
            <person name="Mereny Z."/>
            <person name="Hegedus B."/>
            <person name="Baldrian P."/>
            <person name="Stursova M."/>
            <person name="Weitz H."/>
            <person name="Taylor A."/>
            <person name="Grigoriev I.V."/>
            <person name="Nagy L.G."/>
            <person name="Martin F."/>
            <person name="Kauserud H."/>
        </authorList>
    </citation>
    <scope>NUCLEOTIDE SEQUENCE</scope>
    <source>
        <strain evidence="3">9144</strain>
    </source>
</reference>
<sequence>MFSIKSLLFFTTSATLLASAAGQSWEVVVYEPSAGGTSSCTGGGTTISGTSVTSCREVGLGSNAASFKAIVDNGPPGAEFVFTLFSDNNCQNHLGVQLGPNTCWSTAVGSFSVQTVPT</sequence>
<evidence type="ECO:0000313" key="4">
    <source>
        <dbReference type="Proteomes" id="UP001219525"/>
    </source>
</evidence>
<proteinExistence type="predicted"/>